<accession>A0A0G0WSM3</accession>
<comment type="caution">
    <text evidence="3">The sequence shown here is derived from an EMBL/GenBank/DDBJ whole genome shotgun (WGS) entry which is preliminary data.</text>
</comment>
<protein>
    <submittedName>
        <fullName evidence="3">Polymorphic membrane protein</fullName>
    </submittedName>
</protein>
<dbReference type="Proteomes" id="UP000034163">
    <property type="component" value="Unassembled WGS sequence"/>
</dbReference>
<dbReference type="InterPro" id="IPR001322">
    <property type="entry name" value="Lamin_tail_dom"/>
</dbReference>
<dbReference type="PROSITE" id="PS51841">
    <property type="entry name" value="LTD"/>
    <property type="match status" value="1"/>
</dbReference>
<dbReference type="EMBL" id="LCBS01000035">
    <property type="protein sequence ID" value="KKS15754.1"/>
    <property type="molecule type" value="Genomic_DNA"/>
</dbReference>
<dbReference type="Pfam" id="PF00932">
    <property type="entry name" value="LTD"/>
    <property type="match status" value="1"/>
</dbReference>
<evidence type="ECO:0000313" key="3">
    <source>
        <dbReference type="EMBL" id="KKS15754.1"/>
    </source>
</evidence>
<dbReference type="InterPro" id="IPR036415">
    <property type="entry name" value="Lamin_tail_dom_sf"/>
</dbReference>
<proteinExistence type="predicted"/>
<dbReference type="SUPFAM" id="SSF74853">
    <property type="entry name" value="Lamin A/C globular tail domain"/>
    <property type="match status" value="1"/>
</dbReference>
<sequence length="254" mass="28533">MRFFIELISKINRNKKVVLNLVFVSFGLVFLLMGETNAFYKSEARIYENKFILAQIELPEKGDVVINEIMWPGSSRHELDEWVELRNMTNKEIDLTGWKLYGAGPNGHDIELEGVIPANGYFLLMHYKTDDSKSAVSNSIKADQVDKLLHLKDQGEKLRLVAPYGVLVDETPDIAKNNRNGGKAWAAGIAGSNGKKSGGWRSMERNEEPGDGADKSNWHTCNDDVCKSTDYWDSPNDNNYGTPKNANSEEEDAE</sequence>
<dbReference type="Gene3D" id="2.60.40.1260">
    <property type="entry name" value="Lamin Tail domain"/>
    <property type="match status" value="1"/>
</dbReference>
<evidence type="ECO:0000259" key="2">
    <source>
        <dbReference type="PROSITE" id="PS51841"/>
    </source>
</evidence>
<feature type="domain" description="LTD" evidence="2">
    <location>
        <begin position="52"/>
        <end position="175"/>
    </location>
</feature>
<name>A0A0G0WSM3_UNCKA</name>
<dbReference type="AlphaFoldDB" id="A0A0G0WSM3"/>
<evidence type="ECO:0000313" key="4">
    <source>
        <dbReference type="Proteomes" id="UP000034163"/>
    </source>
</evidence>
<gene>
    <name evidence="3" type="ORF">UU72_C0035G0004</name>
</gene>
<feature type="compositionally biased region" description="Basic and acidic residues" evidence="1">
    <location>
        <begin position="202"/>
        <end position="227"/>
    </location>
</feature>
<reference evidence="3 4" key="1">
    <citation type="journal article" date="2015" name="Nature">
        <title>rRNA introns, odd ribosomes, and small enigmatic genomes across a large radiation of phyla.</title>
        <authorList>
            <person name="Brown C.T."/>
            <person name="Hug L.A."/>
            <person name="Thomas B.C."/>
            <person name="Sharon I."/>
            <person name="Castelle C.J."/>
            <person name="Singh A."/>
            <person name="Wilkins M.J."/>
            <person name="Williams K.H."/>
            <person name="Banfield J.F."/>
        </authorList>
    </citation>
    <scope>NUCLEOTIDE SEQUENCE [LARGE SCALE GENOMIC DNA]</scope>
</reference>
<organism evidence="3 4">
    <name type="scientific">candidate division WWE3 bacterium GW2011_GWB1_41_6</name>
    <dbReference type="NCBI Taxonomy" id="1619112"/>
    <lineage>
        <taxon>Bacteria</taxon>
        <taxon>Katanobacteria</taxon>
    </lineage>
</organism>
<feature type="compositionally biased region" description="Polar residues" evidence="1">
    <location>
        <begin position="235"/>
        <end position="246"/>
    </location>
</feature>
<evidence type="ECO:0000256" key="1">
    <source>
        <dbReference type="SAM" id="MobiDB-lite"/>
    </source>
</evidence>
<feature type="region of interest" description="Disordered" evidence="1">
    <location>
        <begin position="185"/>
        <end position="254"/>
    </location>
</feature>